<dbReference type="CDD" id="cd22231">
    <property type="entry name" value="RHH_NikR_HicB-like"/>
    <property type="match status" value="1"/>
</dbReference>
<reference evidence="2 3" key="1">
    <citation type="journal article" date="2016" name="Nat. Commun.">
        <title>Thousands of microbial genomes shed light on interconnected biogeochemical processes in an aquifer system.</title>
        <authorList>
            <person name="Anantharaman K."/>
            <person name="Brown C.T."/>
            <person name="Hug L.A."/>
            <person name="Sharon I."/>
            <person name="Castelle C.J."/>
            <person name="Probst A.J."/>
            <person name="Thomas B.C."/>
            <person name="Singh A."/>
            <person name="Wilkins M.J."/>
            <person name="Karaoz U."/>
            <person name="Brodie E.L."/>
            <person name="Williams K.H."/>
            <person name="Hubbard S.S."/>
            <person name="Banfield J.F."/>
        </authorList>
    </citation>
    <scope>NUCLEOTIDE SEQUENCE [LARGE SCALE GENOMIC DNA]</scope>
</reference>
<protein>
    <recommendedName>
        <fullName evidence="1">Nucleotidyl transferase domain-containing protein</fullName>
    </recommendedName>
</protein>
<feature type="domain" description="Nucleotidyl transferase" evidence="1">
    <location>
        <begin position="49"/>
        <end position="273"/>
    </location>
</feature>
<dbReference type="InterPro" id="IPR005835">
    <property type="entry name" value="NTP_transferase_dom"/>
</dbReference>
<dbReference type="Gene3D" id="3.90.550.10">
    <property type="entry name" value="Spore Coat Polysaccharide Biosynthesis Protein SpsA, Chain A"/>
    <property type="match status" value="1"/>
</dbReference>
<accession>A0A1F6AP57</accession>
<dbReference type="GO" id="GO:0006355">
    <property type="term" value="P:regulation of DNA-templated transcription"/>
    <property type="evidence" value="ECO:0007669"/>
    <property type="project" value="InterPro"/>
</dbReference>
<sequence>MDRERLTITLHKSILAKVDKLIDGTKIRNRSHAIESLITQSLTTKVSQAVILVGGKGINMRPFTFEMPKGLFPVGGKPILEHIVEMLRKFEVRDIIFSIGHLGEKIKEHFGSGKKWDVRITYVAEEKEAGTGGALRLAQRHITSDTFLVIHGDILIDINLSDFISFHKEQATLATIALTSVVDPSSYGGVVLHGTDITQFTEKPQKGKQKSQLISCGLYLFNKDIFQYLPPKQVSRLEDIFPKLAENHQLSGFLFEGRWVDIGTPQAYEKAIKEWGRRI</sequence>
<dbReference type="InterPro" id="IPR013321">
    <property type="entry name" value="Arc_rbn_hlx_hlx"/>
</dbReference>
<evidence type="ECO:0000313" key="2">
    <source>
        <dbReference type="EMBL" id="OGG26475.1"/>
    </source>
</evidence>
<dbReference type="Proteomes" id="UP000176609">
    <property type="component" value="Unassembled WGS sequence"/>
</dbReference>
<comment type="caution">
    <text evidence="2">The sequence shown here is derived from an EMBL/GenBank/DDBJ whole genome shotgun (WGS) entry which is preliminary data.</text>
</comment>
<dbReference type="Pfam" id="PF00483">
    <property type="entry name" value="NTP_transferase"/>
    <property type="match status" value="1"/>
</dbReference>
<evidence type="ECO:0000259" key="1">
    <source>
        <dbReference type="Pfam" id="PF00483"/>
    </source>
</evidence>
<proteinExistence type="predicted"/>
<dbReference type="CDD" id="cd04181">
    <property type="entry name" value="NTP_transferase"/>
    <property type="match status" value="1"/>
</dbReference>
<dbReference type="Gene3D" id="1.10.1220.10">
    <property type="entry name" value="Met repressor-like"/>
    <property type="match status" value="1"/>
</dbReference>
<dbReference type="AlphaFoldDB" id="A0A1F6AP57"/>
<dbReference type="EMBL" id="MFJR01000009">
    <property type="protein sequence ID" value="OGG26475.1"/>
    <property type="molecule type" value="Genomic_DNA"/>
</dbReference>
<name>A0A1F6AP57_9BACT</name>
<dbReference type="SUPFAM" id="SSF53448">
    <property type="entry name" value="Nucleotide-diphospho-sugar transferases"/>
    <property type="match status" value="1"/>
</dbReference>
<gene>
    <name evidence="2" type="ORF">A2960_06380</name>
</gene>
<evidence type="ECO:0000313" key="3">
    <source>
        <dbReference type="Proteomes" id="UP000176609"/>
    </source>
</evidence>
<dbReference type="PANTHER" id="PTHR22572">
    <property type="entry name" value="SUGAR-1-PHOSPHATE GUANYL TRANSFERASE"/>
    <property type="match status" value="1"/>
</dbReference>
<dbReference type="InterPro" id="IPR050486">
    <property type="entry name" value="Mannose-1P_guanyltransferase"/>
</dbReference>
<organism evidence="2 3">
    <name type="scientific">Candidatus Gottesmanbacteria bacterium RIFCSPLOWO2_01_FULL_39_12b</name>
    <dbReference type="NCBI Taxonomy" id="1798388"/>
    <lineage>
        <taxon>Bacteria</taxon>
        <taxon>Candidatus Gottesmaniibacteriota</taxon>
    </lineage>
</organism>
<dbReference type="InterPro" id="IPR029044">
    <property type="entry name" value="Nucleotide-diphossugar_trans"/>
</dbReference>